<dbReference type="InParanoid" id="B9TMX3"/>
<dbReference type="Proteomes" id="UP000008311">
    <property type="component" value="Unassembled WGS sequence"/>
</dbReference>
<evidence type="ECO:0000313" key="1">
    <source>
        <dbReference type="EMBL" id="EEF22789.1"/>
    </source>
</evidence>
<name>B9TMX3_RICCO</name>
<proteinExistence type="predicted"/>
<organism evidence="1 2">
    <name type="scientific">Ricinus communis</name>
    <name type="common">Castor bean</name>
    <dbReference type="NCBI Taxonomy" id="3988"/>
    <lineage>
        <taxon>Eukaryota</taxon>
        <taxon>Viridiplantae</taxon>
        <taxon>Streptophyta</taxon>
        <taxon>Embryophyta</taxon>
        <taxon>Tracheophyta</taxon>
        <taxon>Spermatophyta</taxon>
        <taxon>Magnoliopsida</taxon>
        <taxon>eudicotyledons</taxon>
        <taxon>Gunneridae</taxon>
        <taxon>Pentapetalae</taxon>
        <taxon>rosids</taxon>
        <taxon>fabids</taxon>
        <taxon>Malpighiales</taxon>
        <taxon>Euphorbiaceae</taxon>
        <taxon>Acalyphoideae</taxon>
        <taxon>Acalypheae</taxon>
        <taxon>Ricinus</taxon>
    </lineage>
</organism>
<reference evidence="2" key="1">
    <citation type="journal article" date="2010" name="Nat. Biotechnol.">
        <title>Draft genome sequence of the oilseed species Ricinus communis.</title>
        <authorList>
            <person name="Chan A.P."/>
            <person name="Crabtree J."/>
            <person name="Zhao Q."/>
            <person name="Lorenzi H."/>
            <person name="Orvis J."/>
            <person name="Puiu D."/>
            <person name="Melake-Berhan A."/>
            <person name="Jones K.M."/>
            <person name="Redman J."/>
            <person name="Chen G."/>
            <person name="Cahoon E.B."/>
            <person name="Gedil M."/>
            <person name="Stanke M."/>
            <person name="Haas B.J."/>
            <person name="Wortman J.R."/>
            <person name="Fraser-Liggett C.M."/>
            <person name="Ravel J."/>
            <person name="Rabinowicz P.D."/>
        </authorList>
    </citation>
    <scope>NUCLEOTIDE SEQUENCE [LARGE SCALE GENOMIC DNA]</scope>
    <source>
        <strain evidence="2">cv. Hale</strain>
    </source>
</reference>
<feature type="non-terminal residue" evidence="1">
    <location>
        <position position="65"/>
    </location>
</feature>
<sequence length="65" mass="6940">MFTRAGFRRITIENRSSRPYGAMTSIDPSSRRVSPTAVAYSGQDATASSSELSGVTAWPKAASNQ</sequence>
<protein>
    <submittedName>
        <fullName evidence="1">Uncharacterized protein</fullName>
    </submittedName>
</protein>
<dbReference type="EMBL" id="EQ990515">
    <property type="protein sequence ID" value="EEF22789.1"/>
    <property type="molecule type" value="Genomic_DNA"/>
</dbReference>
<keyword evidence="2" id="KW-1185">Reference proteome</keyword>
<evidence type="ECO:0000313" key="2">
    <source>
        <dbReference type="Proteomes" id="UP000008311"/>
    </source>
</evidence>
<gene>
    <name evidence="1" type="ORF">RCOM_2085340</name>
</gene>
<dbReference type="AlphaFoldDB" id="B9TMX3"/>
<accession>B9TMX3</accession>